<dbReference type="Proteomes" id="UP000187203">
    <property type="component" value="Unassembled WGS sequence"/>
</dbReference>
<evidence type="ECO:0000256" key="2">
    <source>
        <dbReference type="SAM" id="Phobius"/>
    </source>
</evidence>
<dbReference type="AlphaFoldDB" id="A0A1R3J0P3"/>
<comment type="caution">
    <text evidence="3">The sequence shown here is derived from an EMBL/GenBank/DDBJ whole genome shotgun (WGS) entry which is preliminary data.</text>
</comment>
<keyword evidence="2" id="KW-0472">Membrane</keyword>
<organism evidence="3 4">
    <name type="scientific">Corchorus olitorius</name>
    <dbReference type="NCBI Taxonomy" id="93759"/>
    <lineage>
        <taxon>Eukaryota</taxon>
        <taxon>Viridiplantae</taxon>
        <taxon>Streptophyta</taxon>
        <taxon>Embryophyta</taxon>
        <taxon>Tracheophyta</taxon>
        <taxon>Spermatophyta</taxon>
        <taxon>Magnoliopsida</taxon>
        <taxon>eudicotyledons</taxon>
        <taxon>Gunneridae</taxon>
        <taxon>Pentapetalae</taxon>
        <taxon>rosids</taxon>
        <taxon>malvids</taxon>
        <taxon>Malvales</taxon>
        <taxon>Malvaceae</taxon>
        <taxon>Grewioideae</taxon>
        <taxon>Apeibeae</taxon>
        <taxon>Corchorus</taxon>
    </lineage>
</organism>
<keyword evidence="4" id="KW-1185">Reference proteome</keyword>
<feature type="region of interest" description="Disordered" evidence="1">
    <location>
        <begin position="30"/>
        <end position="59"/>
    </location>
</feature>
<keyword evidence="3" id="KW-0503">Monooxygenase</keyword>
<feature type="transmembrane region" description="Helical" evidence="2">
    <location>
        <begin position="78"/>
        <end position="99"/>
    </location>
</feature>
<keyword evidence="2" id="KW-0812">Transmembrane</keyword>
<evidence type="ECO:0000313" key="4">
    <source>
        <dbReference type="Proteomes" id="UP000187203"/>
    </source>
</evidence>
<accession>A0A1R3J0P3</accession>
<keyword evidence="2" id="KW-1133">Transmembrane helix</keyword>
<name>A0A1R3J0P3_9ROSI</name>
<evidence type="ECO:0000256" key="1">
    <source>
        <dbReference type="SAM" id="MobiDB-lite"/>
    </source>
</evidence>
<reference evidence="4" key="1">
    <citation type="submission" date="2013-09" db="EMBL/GenBank/DDBJ databases">
        <title>Corchorus olitorius genome sequencing.</title>
        <authorList>
            <person name="Alam M."/>
            <person name="Haque M.S."/>
            <person name="Islam M.S."/>
            <person name="Emdad E.M."/>
            <person name="Islam M.M."/>
            <person name="Ahmed B."/>
            <person name="Halim A."/>
            <person name="Hossen Q.M.M."/>
            <person name="Hossain M.Z."/>
            <person name="Ahmed R."/>
            <person name="Khan M.M."/>
            <person name="Islam R."/>
            <person name="Rashid M.M."/>
            <person name="Khan S.A."/>
            <person name="Rahman M.S."/>
            <person name="Alam M."/>
            <person name="Yahiya A.S."/>
            <person name="Khan M.S."/>
            <person name="Azam M.S."/>
            <person name="Haque T."/>
            <person name="Lashkar M.Z.H."/>
            <person name="Akhand A.I."/>
            <person name="Morshed G."/>
            <person name="Roy S."/>
            <person name="Uddin K.S."/>
            <person name="Rabeya T."/>
            <person name="Hossain A.S."/>
            <person name="Chowdhury A."/>
            <person name="Snigdha A.R."/>
            <person name="Mortoza M.S."/>
            <person name="Matin S.A."/>
            <person name="Hoque S.M.E."/>
            <person name="Islam M.K."/>
            <person name="Roy D.K."/>
            <person name="Haider R."/>
            <person name="Moosa M.M."/>
            <person name="Elias S.M."/>
            <person name="Hasan A.M."/>
            <person name="Jahan S."/>
            <person name="Shafiuddin M."/>
            <person name="Mahmood N."/>
            <person name="Shommy N.S."/>
        </authorList>
    </citation>
    <scope>NUCLEOTIDE SEQUENCE [LARGE SCALE GENOMIC DNA]</scope>
    <source>
        <strain evidence="4">cv. O-4</strain>
    </source>
</reference>
<sequence>MASQGKSKLRLTTSKVQSSIEADGFQDGLQEVTIDGDRRPPNYSNRLRPTTSQAIKQDEADGLPRKIKIEADDLQAELARVISLVTIFWVQLMGTFAWVELLED</sequence>
<protein>
    <submittedName>
        <fullName evidence="3">Flavin-containing monooxygenase protein</fullName>
    </submittedName>
</protein>
<dbReference type="EMBL" id="AWUE01017096">
    <property type="protein sequence ID" value="OMO88360.1"/>
    <property type="molecule type" value="Genomic_DNA"/>
</dbReference>
<dbReference type="GO" id="GO:0004497">
    <property type="term" value="F:monooxygenase activity"/>
    <property type="evidence" value="ECO:0007669"/>
    <property type="project" value="UniProtKB-KW"/>
</dbReference>
<dbReference type="OrthoDB" id="10549503at2759"/>
<gene>
    <name evidence="3" type="ORF">COLO4_20286</name>
</gene>
<proteinExistence type="predicted"/>
<keyword evidence="3" id="KW-0560">Oxidoreductase</keyword>
<evidence type="ECO:0000313" key="3">
    <source>
        <dbReference type="EMBL" id="OMO88360.1"/>
    </source>
</evidence>
<feature type="compositionally biased region" description="Polar residues" evidence="1">
    <location>
        <begin position="42"/>
        <end position="55"/>
    </location>
</feature>